<dbReference type="Pfam" id="PF00593">
    <property type="entry name" value="TonB_dep_Rec_b-barrel"/>
    <property type="match status" value="1"/>
</dbReference>
<evidence type="ECO:0000313" key="13">
    <source>
        <dbReference type="EMBL" id="MFH6983308.1"/>
    </source>
</evidence>
<gene>
    <name evidence="13" type="ORF">ACHKAR_07660</name>
</gene>
<evidence type="ECO:0000256" key="3">
    <source>
        <dbReference type="ARBA" id="ARBA00022452"/>
    </source>
</evidence>
<dbReference type="SUPFAM" id="SSF56935">
    <property type="entry name" value="Porins"/>
    <property type="match status" value="1"/>
</dbReference>
<dbReference type="SUPFAM" id="SSF49464">
    <property type="entry name" value="Carboxypeptidase regulatory domain-like"/>
    <property type="match status" value="1"/>
</dbReference>
<keyword evidence="7 8" id="KW-0998">Cell outer membrane</keyword>
<evidence type="ECO:0000259" key="11">
    <source>
        <dbReference type="Pfam" id="PF00593"/>
    </source>
</evidence>
<feature type="chain" id="PRO_5046009485" evidence="10">
    <location>
        <begin position="20"/>
        <end position="1002"/>
    </location>
</feature>
<dbReference type="InterPro" id="IPR023997">
    <property type="entry name" value="TonB-dep_OMP_SusC/RagA_CS"/>
</dbReference>
<keyword evidence="6 8" id="KW-0472">Membrane</keyword>
<reference evidence="13 14" key="1">
    <citation type="journal article" date="2013" name="Int. J. Syst. Evol. Microbiol.">
        <title>Marinoscillum luteum sp. nov., isolated from marine sediment.</title>
        <authorList>
            <person name="Cha I.T."/>
            <person name="Park S.J."/>
            <person name="Kim S.J."/>
            <person name="Kim J.G."/>
            <person name="Jung M.Y."/>
            <person name="Shin K.S."/>
            <person name="Kwon K.K."/>
            <person name="Yang S.H."/>
            <person name="Seo Y.S."/>
            <person name="Rhee S.K."/>
        </authorList>
    </citation>
    <scope>NUCLEOTIDE SEQUENCE [LARGE SCALE GENOMIC DNA]</scope>
    <source>
        <strain evidence="13 14">KCTC 23939</strain>
    </source>
</reference>
<keyword evidence="14" id="KW-1185">Reference proteome</keyword>
<dbReference type="InterPro" id="IPR039426">
    <property type="entry name" value="TonB-dep_rcpt-like"/>
</dbReference>
<dbReference type="Gene3D" id="2.60.40.1120">
    <property type="entry name" value="Carboxypeptidase-like, regulatory domain"/>
    <property type="match status" value="1"/>
</dbReference>
<keyword evidence="4 8" id="KW-0812">Transmembrane</keyword>
<dbReference type="Pfam" id="PF07715">
    <property type="entry name" value="Plug"/>
    <property type="match status" value="1"/>
</dbReference>
<evidence type="ECO:0000256" key="6">
    <source>
        <dbReference type="ARBA" id="ARBA00023136"/>
    </source>
</evidence>
<comment type="similarity">
    <text evidence="8 9">Belongs to the TonB-dependent receptor family.</text>
</comment>
<evidence type="ECO:0000256" key="9">
    <source>
        <dbReference type="RuleBase" id="RU003357"/>
    </source>
</evidence>
<name>A0ABW7N6S1_9BACT</name>
<dbReference type="Gene3D" id="2.40.170.20">
    <property type="entry name" value="TonB-dependent receptor, beta-barrel domain"/>
    <property type="match status" value="1"/>
</dbReference>
<evidence type="ECO:0000256" key="2">
    <source>
        <dbReference type="ARBA" id="ARBA00022448"/>
    </source>
</evidence>
<evidence type="ECO:0000259" key="12">
    <source>
        <dbReference type="Pfam" id="PF07715"/>
    </source>
</evidence>
<comment type="caution">
    <text evidence="13">The sequence shown here is derived from an EMBL/GenBank/DDBJ whole genome shotgun (WGS) entry which is preliminary data.</text>
</comment>
<dbReference type="Gene3D" id="2.170.130.10">
    <property type="entry name" value="TonB-dependent receptor, plug domain"/>
    <property type="match status" value="1"/>
</dbReference>
<evidence type="ECO:0000313" key="14">
    <source>
        <dbReference type="Proteomes" id="UP001610063"/>
    </source>
</evidence>
<dbReference type="NCBIfam" id="TIGR04056">
    <property type="entry name" value="OMP_RagA_SusC"/>
    <property type="match status" value="1"/>
</dbReference>
<dbReference type="InterPro" id="IPR036942">
    <property type="entry name" value="Beta-barrel_TonB_sf"/>
</dbReference>
<dbReference type="InterPro" id="IPR000531">
    <property type="entry name" value="Beta-barrel_TonB"/>
</dbReference>
<accession>A0ABW7N6S1</accession>
<evidence type="ECO:0000256" key="10">
    <source>
        <dbReference type="SAM" id="SignalP"/>
    </source>
</evidence>
<feature type="signal peptide" evidence="10">
    <location>
        <begin position="1"/>
        <end position="19"/>
    </location>
</feature>
<dbReference type="InterPro" id="IPR023996">
    <property type="entry name" value="TonB-dep_OMP_SusC/RagA"/>
</dbReference>
<keyword evidence="2 8" id="KW-0813">Transport</keyword>
<keyword evidence="3 8" id="KW-1134">Transmembrane beta strand</keyword>
<dbReference type="PROSITE" id="PS52016">
    <property type="entry name" value="TONB_DEPENDENT_REC_3"/>
    <property type="match status" value="1"/>
</dbReference>
<dbReference type="NCBIfam" id="TIGR04057">
    <property type="entry name" value="SusC_RagA_signa"/>
    <property type="match status" value="1"/>
</dbReference>
<evidence type="ECO:0000256" key="7">
    <source>
        <dbReference type="ARBA" id="ARBA00023237"/>
    </source>
</evidence>
<feature type="domain" description="TonB-dependent receptor plug" evidence="12">
    <location>
        <begin position="112"/>
        <end position="220"/>
    </location>
</feature>
<dbReference type="Pfam" id="PF13715">
    <property type="entry name" value="CarbopepD_reg_2"/>
    <property type="match status" value="1"/>
</dbReference>
<evidence type="ECO:0000256" key="8">
    <source>
        <dbReference type="PROSITE-ProRule" id="PRU01360"/>
    </source>
</evidence>
<organism evidence="13 14">
    <name type="scientific">Marinoscillum luteum</name>
    <dbReference type="NCBI Taxonomy" id="861051"/>
    <lineage>
        <taxon>Bacteria</taxon>
        <taxon>Pseudomonadati</taxon>
        <taxon>Bacteroidota</taxon>
        <taxon>Cytophagia</taxon>
        <taxon>Cytophagales</taxon>
        <taxon>Reichenbachiellaceae</taxon>
        <taxon>Marinoscillum</taxon>
    </lineage>
</organism>
<proteinExistence type="inferred from homology"/>
<keyword evidence="10" id="KW-0732">Signal</keyword>
<protein>
    <submittedName>
        <fullName evidence="13">SusC/RagA family TonB-linked outer membrane protein</fullName>
    </submittedName>
</protein>
<dbReference type="Proteomes" id="UP001610063">
    <property type="component" value="Unassembled WGS sequence"/>
</dbReference>
<dbReference type="InterPro" id="IPR008969">
    <property type="entry name" value="CarboxyPept-like_regulatory"/>
</dbReference>
<evidence type="ECO:0000256" key="5">
    <source>
        <dbReference type="ARBA" id="ARBA00023077"/>
    </source>
</evidence>
<comment type="subcellular location">
    <subcellularLocation>
        <location evidence="1 8">Cell outer membrane</location>
        <topology evidence="1 8">Multi-pass membrane protein</topology>
    </subcellularLocation>
</comment>
<dbReference type="RefSeq" id="WP_395416885.1">
    <property type="nucleotide sequence ID" value="NZ_JBIPKE010000014.1"/>
</dbReference>
<evidence type="ECO:0000256" key="4">
    <source>
        <dbReference type="ARBA" id="ARBA00022692"/>
    </source>
</evidence>
<evidence type="ECO:0000256" key="1">
    <source>
        <dbReference type="ARBA" id="ARBA00004571"/>
    </source>
</evidence>
<dbReference type="InterPro" id="IPR012910">
    <property type="entry name" value="Plug_dom"/>
</dbReference>
<feature type="domain" description="TonB-dependent receptor-like beta-barrel" evidence="11">
    <location>
        <begin position="412"/>
        <end position="952"/>
    </location>
</feature>
<keyword evidence="5 9" id="KW-0798">TonB box</keyword>
<dbReference type="InterPro" id="IPR037066">
    <property type="entry name" value="Plug_dom_sf"/>
</dbReference>
<sequence length="1002" mass="110159">MRSYFTCLILLLLAHLSWAQEMTLKGKITDSKTSEPLSGVSIKLPGSGNSTVTNASGEFQISISDGYENVVVSLEGYQSQKIFLGGTTNLNVSLKKGKAEEATSVGFGSQSKTEMTSSVSSIETNDVSPSPLINLEQANQGKTTGMFVQNSSGKLGEGTTVRIRGGSSLSASNQPLYVIDGVPLTSGNQSNINPANIAKIEILKDASAGAMYGARAANGVILITTKSGGSGKMKIDADYQFGISQTPKKLDLYTPEEYNQQVIEYTLRSLSLDQFVTKERLEQWEASGDRTINLPNGSAVTLPSFYDSLNYNTDWQDEVFRKAYSHRANLSLQGGTEKLGYFASMSYTTQEGILIGNKYDRLNGSLSLDSKISSKLSANLNLNYFYSKDFRLKEDQDLGAPLQAIVLPPSDGYNADNNYQLIVRSLEYNPLTEVNFSDNLGFNNSLVGNLGLKYDFTDELTFDINGGMDFNDARQEIRQGPETRDGALTGRSQLGEQNLKNYIFNGWFTYTPELSDNHKVSVMLGASYQESNTTSSYRVANINSVSQLEGLDENNPSLTIVDIPGQASRFASTFGRFNYTLMDKYIVQVSGRMDGSSKFGPDNRYGFFPAVSTGWNISNESFMESVSPVSFLKLKASYGLVGNTPQDDFLYRSNYYNIRYGNRDGIRLSNLANPNLKWETTAQMDIGLDFAFLSDRISGSVDYYKKTTTDLLFPVPVSQTSGFASVLKNVGSMENKGFEFNLSTVNVETGDFSWTTDFNISFNQNKVTDLQGSNLIVGVNAFLEGESAGVFYMRKYVGVDNVTGEALYDNGLGGTTSDWESAPRQIVGNPNPDYYGGFTNSFRFKNFELSALFQFVGGADLYYETGEFLANSGILNLGQLATQADRWYAPGDDAEYPVLDPFQENTFPSTRWLQDGSYVRMKTLTLTYNLPSDMVAGWGMQYMSIYVGGTNLLTFTDYTGYDPDVSYFDPLDGVVGQNISRGIDNFTAPQPKIFMGGIKIGL</sequence>
<dbReference type="EMBL" id="JBIPKE010000014">
    <property type="protein sequence ID" value="MFH6983308.1"/>
    <property type="molecule type" value="Genomic_DNA"/>
</dbReference>